<protein>
    <submittedName>
        <fullName evidence="1">Uncharacterized protein</fullName>
    </submittedName>
</protein>
<accession>A0A0F9PR78</accession>
<proteinExistence type="predicted"/>
<dbReference type="EMBL" id="LAZR01002232">
    <property type="protein sequence ID" value="KKN32714.1"/>
    <property type="molecule type" value="Genomic_DNA"/>
</dbReference>
<dbReference type="AlphaFoldDB" id="A0A0F9PR78"/>
<reference evidence="1" key="1">
    <citation type="journal article" date="2015" name="Nature">
        <title>Complex archaea that bridge the gap between prokaryotes and eukaryotes.</title>
        <authorList>
            <person name="Spang A."/>
            <person name="Saw J.H."/>
            <person name="Jorgensen S.L."/>
            <person name="Zaremba-Niedzwiedzka K."/>
            <person name="Martijn J."/>
            <person name="Lind A.E."/>
            <person name="van Eijk R."/>
            <person name="Schleper C."/>
            <person name="Guy L."/>
            <person name="Ettema T.J."/>
        </authorList>
    </citation>
    <scope>NUCLEOTIDE SEQUENCE</scope>
</reference>
<sequence>MSRIIRVDSEVYRSTVDIQAKLMIAAGHHVTMSDAIKFILNLRIREQL</sequence>
<evidence type="ECO:0000313" key="1">
    <source>
        <dbReference type="EMBL" id="KKN32714.1"/>
    </source>
</evidence>
<name>A0A0F9PR78_9ZZZZ</name>
<organism evidence="1">
    <name type="scientific">marine sediment metagenome</name>
    <dbReference type="NCBI Taxonomy" id="412755"/>
    <lineage>
        <taxon>unclassified sequences</taxon>
        <taxon>metagenomes</taxon>
        <taxon>ecological metagenomes</taxon>
    </lineage>
</organism>
<gene>
    <name evidence="1" type="ORF">LCGC14_0811000</name>
</gene>
<comment type="caution">
    <text evidence="1">The sequence shown here is derived from an EMBL/GenBank/DDBJ whole genome shotgun (WGS) entry which is preliminary data.</text>
</comment>